<proteinExistence type="predicted"/>
<dbReference type="EMBL" id="BAABJX010000017">
    <property type="protein sequence ID" value="GAA4826416.1"/>
    <property type="molecule type" value="Genomic_DNA"/>
</dbReference>
<keyword evidence="1" id="KW-0732">Signal</keyword>
<feature type="chain" id="PRO_5047517544" evidence="1">
    <location>
        <begin position="25"/>
        <end position="445"/>
    </location>
</feature>
<evidence type="ECO:0000313" key="3">
    <source>
        <dbReference type="EMBL" id="GAA4826416.1"/>
    </source>
</evidence>
<feature type="domain" description="VWFA" evidence="2">
    <location>
        <begin position="65"/>
        <end position="238"/>
    </location>
</feature>
<dbReference type="SUPFAM" id="SSF53300">
    <property type="entry name" value="vWA-like"/>
    <property type="match status" value="1"/>
</dbReference>
<dbReference type="PANTHER" id="PTHR10579:SF43">
    <property type="entry name" value="ZINC FINGER (C3HC4-TYPE RING FINGER) FAMILY PROTEIN"/>
    <property type="match status" value="1"/>
</dbReference>
<evidence type="ECO:0000313" key="4">
    <source>
        <dbReference type="Proteomes" id="UP001500298"/>
    </source>
</evidence>
<dbReference type="InterPro" id="IPR002035">
    <property type="entry name" value="VWF_A"/>
</dbReference>
<dbReference type="PROSITE" id="PS50234">
    <property type="entry name" value="VWFA"/>
    <property type="match status" value="1"/>
</dbReference>
<dbReference type="RefSeq" id="WP_345369525.1">
    <property type="nucleotide sequence ID" value="NZ_BAABJX010000017.1"/>
</dbReference>
<dbReference type="Pfam" id="PF00092">
    <property type="entry name" value="VWA"/>
    <property type="match status" value="1"/>
</dbReference>
<gene>
    <name evidence="3" type="ORF">GCM10023331_08790</name>
</gene>
<evidence type="ECO:0000259" key="2">
    <source>
        <dbReference type="PROSITE" id="PS50234"/>
    </source>
</evidence>
<keyword evidence="4" id="KW-1185">Reference proteome</keyword>
<organism evidence="3 4">
    <name type="scientific">Algivirga pacifica</name>
    <dbReference type="NCBI Taxonomy" id="1162670"/>
    <lineage>
        <taxon>Bacteria</taxon>
        <taxon>Pseudomonadati</taxon>
        <taxon>Bacteroidota</taxon>
        <taxon>Cytophagia</taxon>
        <taxon>Cytophagales</taxon>
        <taxon>Flammeovirgaceae</taxon>
        <taxon>Algivirga</taxon>
    </lineage>
</organism>
<dbReference type="Gene3D" id="3.40.50.410">
    <property type="entry name" value="von Willebrand factor, type A domain"/>
    <property type="match status" value="1"/>
</dbReference>
<reference evidence="4" key="1">
    <citation type="journal article" date="2019" name="Int. J. Syst. Evol. Microbiol.">
        <title>The Global Catalogue of Microorganisms (GCM) 10K type strain sequencing project: providing services to taxonomists for standard genome sequencing and annotation.</title>
        <authorList>
            <consortium name="The Broad Institute Genomics Platform"/>
            <consortium name="The Broad Institute Genome Sequencing Center for Infectious Disease"/>
            <person name="Wu L."/>
            <person name="Ma J."/>
        </authorList>
    </citation>
    <scope>NUCLEOTIDE SEQUENCE [LARGE SCALE GENOMIC DNA]</scope>
    <source>
        <strain evidence="4">JCM 18326</strain>
    </source>
</reference>
<protein>
    <submittedName>
        <fullName evidence="3">VWA domain-containing protein</fullName>
    </submittedName>
</protein>
<dbReference type="InterPro" id="IPR036465">
    <property type="entry name" value="vWFA_dom_sf"/>
</dbReference>
<evidence type="ECO:0000256" key="1">
    <source>
        <dbReference type="SAM" id="SignalP"/>
    </source>
</evidence>
<sequence length="445" mass="50672">MKKSIAYFLSTYFVILCLHLSAQAQLQVDVRSESTHITPNTETFSILFDAQAPKVTPKTTRPPMNIALVLDRSGSMSGDKLHYAKKACEFVVDNLSSQDYLSLVIYDNEVNVLQHTVHPTNKQQLKQLIKGVTDRGSTNLSGGVLEGYNQAKAVFDAQNVNRVFLLSDGLANEGITDPEKLKEIARTKNLELQLGLSTFGVGSDFDELLMTGMAEQGSGNYYFIDSPDKIPEIFKEELKGLLSVYAQNATLKVSYPTQYMQLQQVNGYEYQITPNQEILINFRDIISEELKSVLFTFSRLNTLSESLTFTFTLTYDDAETFERKEVRKTIHVNKTQEESVYYNNRDPKVLQMSALFQANQVYEKAMLLVDQGATEKAKALLKKALENLSQTMSTLPEDEELTAQYNAIKVYYEQIDSYQQMSSQEQKMYQKSQRNVNYKMKKRKK</sequence>
<feature type="signal peptide" evidence="1">
    <location>
        <begin position="1"/>
        <end position="24"/>
    </location>
</feature>
<accession>A0ABP9D8U5</accession>
<dbReference type="Proteomes" id="UP001500298">
    <property type="component" value="Unassembled WGS sequence"/>
</dbReference>
<dbReference type="SMART" id="SM00327">
    <property type="entry name" value="VWA"/>
    <property type="match status" value="1"/>
</dbReference>
<name>A0ABP9D8U5_9BACT</name>
<dbReference type="InterPro" id="IPR051266">
    <property type="entry name" value="CLCR"/>
</dbReference>
<dbReference type="PANTHER" id="PTHR10579">
    <property type="entry name" value="CALCIUM-ACTIVATED CHLORIDE CHANNEL REGULATOR"/>
    <property type="match status" value="1"/>
</dbReference>
<comment type="caution">
    <text evidence="3">The sequence shown here is derived from an EMBL/GenBank/DDBJ whole genome shotgun (WGS) entry which is preliminary data.</text>
</comment>